<keyword evidence="3" id="KW-1185">Reference proteome</keyword>
<dbReference type="EMBL" id="CAJQZP010001707">
    <property type="protein sequence ID" value="CAG5059792.1"/>
    <property type="molecule type" value="Genomic_DNA"/>
</dbReference>
<protein>
    <submittedName>
        <fullName evidence="2">(apollo) hypothetical protein</fullName>
    </submittedName>
</protein>
<gene>
    <name evidence="2" type="ORF">PAPOLLO_LOCUS28140</name>
</gene>
<dbReference type="GO" id="GO:0046983">
    <property type="term" value="F:protein dimerization activity"/>
    <property type="evidence" value="ECO:0007669"/>
    <property type="project" value="InterPro"/>
</dbReference>
<dbReference type="InterPro" id="IPR008906">
    <property type="entry name" value="HATC_C_dom"/>
</dbReference>
<accession>A0A8S3YBE9</accession>
<name>A0A8S3YBE9_PARAO</name>
<reference evidence="2" key="1">
    <citation type="submission" date="2021-04" db="EMBL/GenBank/DDBJ databases">
        <authorList>
            <person name="Tunstrom K."/>
        </authorList>
    </citation>
    <scope>NUCLEOTIDE SEQUENCE</scope>
</reference>
<dbReference type="AlphaFoldDB" id="A0A8S3YBE9"/>
<dbReference type="OrthoDB" id="6931478at2759"/>
<sequence length="260" mass="29884">MRRQLTELEDSEIGDIIKYSCSAHLLNLFAKDIEQVDIKNIIIVSDIQDGELKENVENYLRKLKKISIALDYVQKEMCVLSDCTHIWKGLLSSNWLLEEANKLKVRYNAAMTPAHFAAHILDPKYRGEGLDEEEDTMGMEFIDLSYLQAMKDVLTYRAMSFPFKDYMFKEDLLKRTHVSVWWRSLGSKIDPGMIDLTNQLYTATASSAGIERLFSTFGLVHSKLRNRLRTEKAAKLVTVMRVLNPGSRGSSYVDEDEVEE</sequence>
<evidence type="ECO:0000259" key="1">
    <source>
        <dbReference type="Pfam" id="PF05699"/>
    </source>
</evidence>
<evidence type="ECO:0000313" key="2">
    <source>
        <dbReference type="EMBL" id="CAG5059792.1"/>
    </source>
</evidence>
<comment type="caution">
    <text evidence="2">The sequence shown here is derived from an EMBL/GenBank/DDBJ whole genome shotgun (WGS) entry which is preliminary data.</text>
</comment>
<dbReference type="Pfam" id="PF05699">
    <property type="entry name" value="Dimer_Tnp_hAT"/>
    <property type="match status" value="1"/>
</dbReference>
<feature type="domain" description="HAT C-terminal dimerisation" evidence="1">
    <location>
        <begin position="168"/>
        <end position="238"/>
    </location>
</feature>
<evidence type="ECO:0000313" key="3">
    <source>
        <dbReference type="Proteomes" id="UP000691718"/>
    </source>
</evidence>
<dbReference type="Proteomes" id="UP000691718">
    <property type="component" value="Unassembled WGS sequence"/>
</dbReference>
<organism evidence="2 3">
    <name type="scientific">Parnassius apollo</name>
    <name type="common">Apollo butterfly</name>
    <name type="synonym">Papilio apollo</name>
    <dbReference type="NCBI Taxonomy" id="110799"/>
    <lineage>
        <taxon>Eukaryota</taxon>
        <taxon>Metazoa</taxon>
        <taxon>Ecdysozoa</taxon>
        <taxon>Arthropoda</taxon>
        <taxon>Hexapoda</taxon>
        <taxon>Insecta</taxon>
        <taxon>Pterygota</taxon>
        <taxon>Neoptera</taxon>
        <taxon>Endopterygota</taxon>
        <taxon>Lepidoptera</taxon>
        <taxon>Glossata</taxon>
        <taxon>Ditrysia</taxon>
        <taxon>Papilionoidea</taxon>
        <taxon>Papilionidae</taxon>
        <taxon>Parnassiinae</taxon>
        <taxon>Parnassini</taxon>
        <taxon>Parnassius</taxon>
        <taxon>Parnassius</taxon>
    </lineage>
</organism>
<proteinExistence type="predicted"/>